<dbReference type="Proteomes" id="UP001602058">
    <property type="component" value="Unassembled WGS sequence"/>
</dbReference>
<sequence>MHAARTTATGTGTATATATATAVRTRHHPLRVAALAVLLTGAAAACGTESAERAVSTAPWAEPSSYSYTLESSEGERALIGRFRVTVRDGEVVEAIGLDESGKRGVRRSLGDVPTIGGLLEQWKRARAEGAHAAEVEYADDGHPVRISLDQEEDTIDDEALYVISDYEPTAP</sequence>
<dbReference type="EMBL" id="JBIAWJ010000001">
    <property type="protein sequence ID" value="MFF4520112.1"/>
    <property type="molecule type" value="Genomic_DNA"/>
</dbReference>
<accession>A0ABW6UA92</accession>
<organism evidence="2 3">
    <name type="scientific">Streptomyces bluensis</name>
    <dbReference type="NCBI Taxonomy" id="33897"/>
    <lineage>
        <taxon>Bacteria</taxon>
        <taxon>Bacillati</taxon>
        <taxon>Actinomycetota</taxon>
        <taxon>Actinomycetes</taxon>
        <taxon>Kitasatosporales</taxon>
        <taxon>Streptomycetaceae</taxon>
        <taxon>Streptomyces</taxon>
    </lineage>
</organism>
<dbReference type="RefSeq" id="WP_387882647.1">
    <property type="nucleotide sequence ID" value="NZ_JBIAWJ010000001.1"/>
</dbReference>
<evidence type="ECO:0000313" key="2">
    <source>
        <dbReference type="EMBL" id="MFF4520112.1"/>
    </source>
</evidence>
<dbReference type="InterPro" id="IPR046172">
    <property type="entry name" value="DUF6174"/>
</dbReference>
<feature type="region of interest" description="Disordered" evidence="1">
    <location>
        <begin position="1"/>
        <end position="23"/>
    </location>
</feature>
<dbReference type="Pfam" id="PF19671">
    <property type="entry name" value="DUF6174"/>
    <property type="match status" value="1"/>
</dbReference>
<evidence type="ECO:0000313" key="3">
    <source>
        <dbReference type="Proteomes" id="UP001602058"/>
    </source>
</evidence>
<gene>
    <name evidence="2" type="ORF">ACFY1D_01340</name>
</gene>
<keyword evidence="3" id="KW-1185">Reference proteome</keyword>
<evidence type="ECO:0000256" key="1">
    <source>
        <dbReference type="SAM" id="MobiDB-lite"/>
    </source>
</evidence>
<reference evidence="2 3" key="1">
    <citation type="submission" date="2024-10" db="EMBL/GenBank/DDBJ databases">
        <title>The Natural Products Discovery Center: Release of the First 8490 Sequenced Strains for Exploring Actinobacteria Biosynthetic Diversity.</title>
        <authorList>
            <person name="Kalkreuter E."/>
            <person name="Kautsar S.A."/>
            <person name="Yang D."/>
            <person name="Bader C.D."/>
            <person name="Teijaro C.N."/>
            <person name="Fluegel L."/>
            <person name="Davis C.M."/>
            <person name="Simpson J.R."/>
            <person name="Lauterbach L."/>
            <person name="Steele A.D."/>
            <person name="Gui C."/>
            <person name="Meng S."/>
            <person name="Li G."/>
            <person name="Viehrig K."/>
            <person name="Ye F."/>
            <person name="Su P."/>
            <person name="Kiefer A.F."/>
            <person name="Nichols A."/>
            <person name="Cepeda A.J."/>
            <person name="Yan W."/>
            <person name="Fan B."/>
            <person name="Jiang Y."/>
            <person name="Adhikari A."/>
            <person name="Zheng C.-J."/>
            <person name="Schuster L."/>
            <person name="Cowan T.M."/>
            <person name="Smanski M.J."/>
            <person name="Chevrette M.G."/>
            <person name="De Carvalho L.P.S."/>
            <person name="Shen B."/>
        </authorList>
    </citation>
    <scope>NUCLEOTIDE SEQUENCE [LARGE SCALE GENOMIC DNA]</scope>
    <source>
        <strain evidence="2 3">NPDC001390</strain>
    </source>
</reference>
<comment type="caution">
    <text evidence="2">The sequence shown here is derived from an EMBL/GenBank/DDBJ whole genome shotgun (WGS) entry which is preliminary data.</text>
</comment>
<protein>
    <submittedName>
        <fullName evidence="2">DUF6174 domain-containing protein</fullName>
    </submittedName>
</protein>
<proteinExistence type="predicted"/>
<name>A0ABW6UA92_9ACTN</name>